<name>A0ACC3N8M0_9PEZI</name>
<evidence type="ECO:0000313" key="2">
    <source>
        <dbReference type="Proteomes" id="UP001281147"/>
    </source>
</evidence>
<evidence type="ECO:0000313" key="1">
    <source>
        <dbReference type="EMBL" id="KAK3711331.1"/>
    </source>
</evidence>
<dbReference type="EMBL" id="JAUTXU010000077">
    <property type="protein sequence ID" value="KAK3711331.1"/>
    <property type="molecule type" value="Genomic_DNA"/>
</dbReference>
<keyword evidence="2" id="KW-1185">Reference proteome</keyword>
<accession>A0ACC3N8M0</accession>
<organism evidence="1 2">
    <name type="scientific">Vermiconidia calcicola</name>
    <dbReference type="NCBI Taxonomy" id="1690605"/>
    <lineage>
        <taxon>Eukaryota</taxon>
        <taxon>Fungi</taxon>
        <taxon>Dikarya</taxon>
        <taxon>Ascomycota</taxon>
        <taxon>Pezizomycotina</taxon>
        <taxon>Dothideomycetes</taxon>
        <taxon>Dothideomycetidae</taxon>
        <taxon>Mycosphaerellales</taxon>
        <taxon>Extremaceae</taxon>
        <taxon>Vermiconidia</taxon>
    </lineage>
</organism>
<comment type="caution">
    <text evidence="1">The sequence shown here is derived from an EMBL/GenBank/DDBJ whole genome shotgun (WGS) entry which is preliminary data.</text>
</comment>
<proteinExistence type="predicted"/>
<sequence length="274" mass="31375">MKYGAFSPTVPFFIKYRPQVQAEPPQKQTEQEVRNQPTNQPVNNLKYTQGKMPLTLISATPSPFARMNRIAMLEKGIPFELQNEVPWKKAETQTPKYNPLEKLPILLDPEDSNFEPVYDSAHIQDYIVQKFAGKEPRLMTGDVDLDLKARQILVLAEGVLDAFVLEFFESVRPEEKRSTEWLERQGRKIDGGMRAFSELVEKRKGQYLIGGGSTYTIADIAVACAVGHIAFAGVRPGWEQQYPELEKWWKGMDEREYFASTRPVMFDIKPETVV</sequence>
<reference evidence="1" key="1">
    <citation type="submission" date="2023-07" db="EMBL/GenBank/DDBJ databases">
        <title>Black Yeasts Isolated from many extreme environments.</title>
        <authorList>
            <person name="Coleine C."/>
            <person name="Stajich J.E."/>
            <person name="Selbmann L."/>
        </authorList>
    </citation>
    <scope>NUCLEOTIDE SEQUENCE</scope>
    <source>
        <strain evidence="1">CCFEE 5714</strain>
    </source>
</reference>
<protein>
    <submittedName>
        <fullName evidence="1">Uncharacterized protein</fullName>
    </submittedName>
</protein>
<gene>
    <name evidence="1" type="ORF">LTR37_009711</name>
</gene>
<dbReference type="Proteomes" id="UP001281147">
    <property type="component" value="Unassembled WGS sequence"/>
</dbReference>